<comment type="caution">
    <text evidence="2">The sequence shown here is derived from an EMBL/GenBank/DDBJ whole genome shotgun (WGS) entry which is preliminary data.</text>
</comment>
<reference evidence="2 3" key="1">
    <citation type="submission" date="2018-04" db="EMBL/GenBank/DDBJ databases">
        <title>Cupriavidus necator CR12 genome sequencing and assembly.</title>
        <authorList>
            <person name="Ben Fekih I."/>
            <person name="Mazhar H.S."/>
            <person name="Bello S.K."/>
            <person name="Rensing C."/>
        </authorList>
    </citation>
    <scope>NUCLEOTIDE SEQUENCE [LARGE SCALE GENOMIC DNA]</scope>
    <source>
        <strain evidence="2 3">CR12</strain>
    </source>
</reference>
<name>A0A367PK69_CUPNE</name>
<sequence length="73" mass="8172">MPWNADRYPASMKRLPPAVRLKSIEIANALLASGHDEGMAIRVAIACARRWARRHPDQLAGTPPTGPDWDQWL</sequence>
<gene>
    <name evidence="2" type="ORF">DDK22_11745</name>
</gene>
<evidence type="ECO:0000313" key="2">
    <source>
        <dbReference type="EMBL" id="RCJ08302.1"/>
    </source>
</evidence>
<dbReference type="AlphaFoldDB" id="A0A367PK69"/>
<evidence type="ECO:0000256" key="1">
    <source>
        <dbReference type="SAM" id="MobiDB-lite"/>
    </source>
</evidence>
<proteinExistence type="predicted"/>
<dbReference type="EMBL" id="QDHA01000026">
    <property type="protein sequence ID" value="RCJ08302.1"/>
    <property type="molecule type" value="Genomic_DNA"/>
</dbReference>
<evidence type="ECO:0000313" key="3">
    <source>
        <dbReference type="Proteomes" id="UP000253501"/>
    </source>
</evidence>
<dbReference type="Proteomes" id="UP000253501">
    <property type="component" value="Unassembled WGS sequence"/>
</dbReference>
<accession>A0A367PK69</accession>
<feature type="region of interest" description="Disordered" evidence="1">
    <location>
        <begin position="54"/>
        <end position="73"/>
    </location>
</feature>
<organism evidence="2 3">
    <name type="scientific">Cupriavidus necator</name>
    <name type="common">Alcaligenes eutrophus</name>
    <name type="synonym">Ralstonia eutropha</name>
    <dbReference type="NCBI Taxonomy" id="106590"/>
    <lineage>
        <taxon>Bacteria</taxon>
        <taxon>Pseudomonadati</taxon>
        <taxon>Pseudomonadota</taxon>
        <taxon>Betaproteobacteria</taxon>
        <taxon>Burkholderiales</taxon>
        <taxon>Burkholderiaceae</taxon>
        <taxon>Cupriavidus</taxon>
    </lineage>
</organism>
<protein>
    <submittedName>
        <fullName evidence="2">Uncharacterized protein</fullName>
    </submittedName>
</protein>